<evidence type="ECO:0000313" key="1">
    <source>
        <dbReference type="EMBL" id="KYD22242.1"/>
    </source>
</evidence>
<accession>A0A150MD73</accession>
<dbReference type="AlphaFoldDB" id="A0A150MD73"/>
<dbReference type="STRING" id="301148.B4135_1372"/>
<dbReference type="EMBL" id="LQYT01000012">
    <property type="protein sequence ID" value="KYD22242.1"/>
    <property type="molecule type" value="Genomic_DNA"/>
</dbReference>
<comment type="caution">
    <text evidence="1">The sequence shown here is derived from an EMBL/GenBank/DDBJ whole genome shotgun (WGS) entry which is preliminary data.</text>
</comment>
<protein>
    <submittedName>
        <fullName evidence="1">Uncharacterized protein</fullName>
    </submittedName>
</protein>
<evidence type="ECO:0000313" key="2">
    <source>
        <dbReference type="Proteomes" id="UP000075683"/>
    </source>
</evidence>
<dbReference type="Proteomes" id="UP000075683">
    <property type="component" value="Unassembled WGS sequence"/>
</dbReference>
<proteinExistence type="predicted"/>
<organism evidence="1 2">
    <name type="scientific">Caldibacillus debilis</name>
    <dbReference type="NCBI Taxonomy" id="301148"/>
    <lineage>
        <taxon>Bacteria</taxon>
        <taxon>Bacillati</taxon>
        <taxon>Bacillota</taxon>
        <taxon>Bacilli</taxon>
        <taxon>Bacillales</taxon>
        <taxon>Bacillaceae</taxon>
        <taxon>Caldibacillus</taxon>
    </lineage>
</organism>
<gene>
    <name evidence="1" type="ORF">B4135_1372</name>
</gene>
<sequence>MCDLRWIQRIFLTGISHDELRRLLMLSIRETNERGAEVKRFEAG</sequence>
<name>A0A150MD73_9BACI</name>
<reference evidence="1 2" key="1">
    <citation type="submission" date="2016-01" db="EMBL/GenBank/DDBJ databases">
        <title>Draft Genome Sequences of Seven Thermophilic Sporeformers Isolated from Foods.</title>
        <authorList>
            <person name="Berendsen E.M."/>
            <person name="Wells-Bennik M.H."/>
            <person name="Krawcyk A.O."/>
            <person name="De Jong A."/>
            <person name="Holsappel S."/>
            <person name="Eijlander R.T."/>
            <person name="Kuipers O.P."/>
        </authorList>
    </citation>
    <scope>NUCLEOTIDE SEQUENCE [LARGE SCALE GENOMIC DNA]</scope>
    <source>
        <strain evidence="1 2">B4135</strain>
    </source>
</reference>